<evidence type="ECO:0000313" key="2">
    <source>
        <dbReference type="Proteomes" id="UP000575898"/>
    </source>
</evidence>
<keyword evidence="2" id="KW-1185">Reference proteome</keyword>
<accession>A0A840MXW1</accession>
<dbReference type="Proteomes" id="UP000575898">
    <property type="component" value="Unassembled WGS sequence"/>
</dbReference>
<dbReference type="Pfam" id="PF11162">
    <property type="entry name" value="DUF2946"/>
    <property type="match status" value="1"/>
</dbReference>
<name>A0A840MXW1_9PROT</name>
<gene>
    <name evidence="1" type="ORF">HNQ59_003299</name>
</gene>
<reference evidence="1 2" key="1">
    <citation type="submission" date="2020-08" db="EMBL/GenBank/DDBJ databases">
        <title>Genomic Encyclopedia of Type Strains, Phase IV (KMG-IV): sequencing the most valuable type-strain genomes for metagenomic binning, comparative biology and taxonomic classification.</title>
        <authorList>
            <person name="Goeker M."/>
        </authorList>
    </citation>
    <scope>NUCLEOTIDE SEQUENCE [LARGE SCALE GENOMIC DNA]</scope>
    <source>
        <strain evidence="1 2">DSM 27165</strain>
    </source>
</reference>
<dbReference type="EMBL" id="JACHHY010000022">
    <property type="protein sequence ID" value="MBB5019991.1"/>
    <property type="molecule type" value="Genomic_DNA"/>
</dbReference>
<sequence>MFARRPLNHALWLSLFVLVFTTLAPTFSAWQQRNQKEWVEICTTLGVKRVQLDADGQLPIETPSSGIHCPFCQSPAEHALPLPVFLLHYPTVTAPPRVSTLLTLLLGAVTLRGPPARGPPSLH</sequence>
<evidence type="ECO:0008006" key="3">
    <source>
        <dbReference type="Google" id="ProtNLM"/>
    </source>
</evidence>
<protein>
    <recommendedName>
        <fullName evidence="3">DUF2946 domain-containing protein</fullName>
    </recommendedName>
</protein>
<proteinExistence type="predicted"/>
<evidence type="ECO:0000313" key="1">
    <source>
        <dbReference type="EMBL" id="MBB5019991.1"/>
    </source>
</evidence>
<dbReference type="AlphaFoldDB" id="A0A840MXW1"/>
<dbReference type="InterPro" id="IPR021333">
    <property type="entry name" value="DUF2946"/>
</dbReference>
<comment type="caution">
    <text evidence="1">The sequence shown here is derived from an EMBL/GenBank/DDBJ whole genome shotgun (WGS) entry which is preliminary data.</text>
</comment>
<dbReference type="RefSeq" id="WP_184041404.1">
    <property type="nucleotide sequence ID" value="NZ_JACHHY010000022.1"/>
</dbReference>
<organism evidence="1 2">
    <name type="scientific">Chitinivorax tropicus</name>
    <dbReference type="NCBI Taxonomy" id="714531"/>
    <lineage>
        <taxon>Bacteria</taxon>
        <taxon>Pseudomonadati</taxon>
        <taxon>Pseudomonadota</taxon>
        <taxon>Betaproteobacteria</taxon>
        <taxon>Chitinivorax</taxon>
    </lineage>
</organism>